<reference evidence="2" key="2">
    <citation type="submission" date="2023-01" db="EMBL/GenBank/DDBJ databases">
        <title>Gilvimarinus xylanilyticus HB14 isolated from Caulerpa lentillifera aquaculture base in Hainan, China.</title>
        <authorList>
            <person name="Zhang Y.-J."/>
        </authorList>
    </citation>
    <scope>NUCLEOTIDE SEQUENCE</scope>
    <source>
        <strain evidence="2">HB14</strain>
    </source>
</reference>
<gene>
    <name evidence="2" type="ORF">M6D89_10745</name>
</gene>
<dbReference type="Gene3D" id="2.60.120.10">
    <property type="entry name" value="Jelly Rolls"/>
    <property type="match status" value="1"/>
</dbReference>
<evidence type="ECO:0000313" key="2">
    <source>
        <dbReference type="EMBL" id="MCP8899775.1"/>
    </source>
</evidence>
<dbReference type="Proteomes" id="UP001139319">
    <property type="component" value="Unassembled WGS sequence"/>
</dbReference>
<sequence length="214" mass="23724">MSGYHPDEITLMDYSAGSLSLAQSLAVAVHLFMCGQCRGQLEQLNALGGTLLAQSDPQAVEVQGFDDFMDTLDAKPEPQITTKVQSRLYNPLQNLLPDSFDAIPWRKQTKDIAEYDLTKQLAGQGVRVALQKIRAGAKVPPHSHRGQETTVILSGGFSDELGVYHKGDFVTRDASHRHTPTALQNEDCICLTVLDAPIYFVSGFYRLLNPFMRW</sequence>
<dbReference type="InterPro" id="IPR011051">
    <property type="entry name" value="RmlC_Cupin_sf"/>
</dbReference>
<dbReference type="Gene3D" id="1.10.10.1320">
    <property type="entry name" value="Anti-sigma factor, zinc-finger domain"/>
    <property type="match status" value="1"/>
</dbReference>
<proteinExistence type="predicted"/>
<keyword evidence="3" id="KW-1185">Reference proteome</keyword>
<reference evidence="2" key="1">
    <citation type="submission" date="2022-05" db="EMBL/GenBank/DDBJ databases">
        <authorList>
            <person name="Sun H.-N."/>
        </authorList>
    </citation>
    <scope>NUCLEOTIDE SEQUENCE</scope>
    <source>
        <strain evidence="2">HB14</strain>
    </source>
</reference>
<protein>
    <submittedName>
        <fullName evidence="2">ChrR family anti-sigma-E factor</fullName>
    </submittedName>
</protein>
<dbReference type="InterPro" id="IPR025979">
    <property type="entry name" value="ChrR-like_cupin_dom"/>
</dbReference>
<dbReference type="CDD" id="cd20301">
    <property type="entry name" value="cupin_ChrR"/>
    <property type="match status" value="1"/>
</dbReference>
<dbReference type="EMBL" id="JAMFTH010000003">
    <property type="protein sequence ID" value="MCP8899775.1"/>
    <property type="molecule type" value="Genomic_DNA"/>
</dbReference>
<dbReference type="RefSeq" id="WP_253968073.1">
    <property type="nucleotide sequence ID" value="NZ_JAMFTH010000003.1"/>
</dbReference>
<dbReference type="SUPFAM" id="SSF51182">
    <property type="entry name" value="RmlC-like cupins"/>
    <property type="match status" value="1"/>
</dbReference>
<dbReference type="InterPro" id="IPR014710">
    <property type="entry name" value="RmlC-like_jellyroll"/>
</dbReference>
<evidence type="ECO:0000313" key="3">
    <source>
        <dbReference type="Proteomes" id="UP001139319"/>
    </source>
</evidence>
<dbReference type="NCBIfam" id="TIGR02451">
    <property type="entry name" value="anti_sig_ChrR"/>
    <property type="match status" value="1"/>
</dbReference>
<dbReference type="Pfam" id="PF12973">
    <property type="entry name" value="Cupin_7"/>
    <property type="match status" value="1"/>
</dbReference>
<dbReference type="AlphaFoldDB" id="A0A9X2KWY2"/>
<feature type="domain" description="ChrR-like cupin" evidence="1">
    <location>
        <begin position="100"/>
        <end position="193"/>
    </location>
</feature>
<organism evidence="2 3">
    <name type="scientific">Gilvimarinus xylanilyticus</name>
    <dbReference type="NCBI Taxonomy" id="2944139"/>
    <lineage>
        <taxon>Bacteria</taxon>
        <taxon>Pseudomonadati</taxon>
        <taxon>Pseudomonadota</taxon>
        <taxon>Gammaproteobacteria</taxon>
        <taxon>Cellvibrionales</taxon>
        <taxon>Cellvibrionaceae</taxon>
        <taxon>Gilvimarinus</taxon>
    </lineage>
</organism>
<evidence type="ECO:0000259" key="1">
    <source>
        <dbReference type="Pfam" id="PF12973"/>
    </source>
</evidence>
<name>A0A9X2KWY2_9GAMM</name>
<dbReference type="InterPro" id="IPR041916">
    <property type="entry name" value="Anti_sigma_zinc_sf"/>
</dbReference>
<dbReference type="InterPro" id="IPR012807">
    <property type="entry name" value="Anti-sigma_ChrR"/>
</dbReference>
<accession>A0A9X2KWY2</accession>
<comment type="caution">
    <text evidence="2">The sequence shown here is derived from an EMBL/GenBank/DDBJ whole genome shotgun (WGS) entry which is preliminary data.</text>
</comment>